<dbReference type="InterPro" id="IPR042106">
    <property type="entry name" value="Nuo/plastoQ_OxRdtase_6_NuoJ"/>
</dbReference>
<dbReference type="Gene3D" id="1.20.120.1200">
    <property type="entry name" value="NADH-ubiquinone/plastoquinone oxidoreductase chain 6, subunit NuoJ"/>
    <property type="match status" value="1"/>
</dbReference>
<evidence type="ECO:0000313" key="3">
    <source>
        <dbReference type="EMBL" id="BAU53139.1"/>
    </source>
</evidence>
<comment type="catalytic activity">
    <reaction evidence="2">
        <text>a quinone + NADH + 5 H(+)(in) = a quinol + NAD(+) + 4 H(+)(out)</text>
        <dbReference type="Rhea" id="RHEA:57888"/>
        <dbReference type="ChEBI" id="CHEBI:15378"/>
        <dbReference type="ChEBI" id="CHEBI:24646"/>
        <dbReference type="ChEBI" id="CHEBI:57540"/>
        <dbReference type="ChEBI" id="CHEBI:57945"/>
        <dbReference type="ChEBI" id="CHEBI:132124"/>
    </reaction>
</comment>
<dbReference type="Proteomes" id="UP000218263">
    <property type="component" value="Chromosome"/>
</dbReference>
<reference evidence="3 4" key="1">
    <citation type="submission" date="2015-12" db="EMBL/GenBank/DDBJ databases">
        <title>Genome sequence of Mucilaginibacter gotjawali.</title>
        <authorList>
            <person name="Lee J.S."/>
            <person name="Lee K.C."/>
            <person name="Kim K.K."/>
            <person name="Lee B.W."/>
        </authorList>
    </citation>
    <scope>NUCLEOTIDE SEQUENCE [LARGE SCALE GENOMIC DNA]</scope>
    <source>
        <strain evidence="3 4">SA3-7</strain>
    </source>
</reference>
<evidence type="ECO:0000256" key="2">
    <source>
        <dbReference type="RuleBase" id="RU004429"/>
    </source>
</evidence>
<dbReference type="EMBL" id="AP017313">
    <property type="protein sequence ID" value="BAU53139.1"/>
    <property type="molecule type" value="Genomic_DNA"/>
</dbReference>
<dbReference type="GO" id="GO:0005886">
    <property type="term" value="C:plasma membrane"/>
    <property type="evidence" value="ECO:0007669"/>
    <property type="project" value="UniProtKB-SubCell"/>
</dbReference>
<dbReference type="OrthoDB" id="981464at2"/>
<proteinExistence type="inferred from homology"/>
<keyword evidence="2" id="KW-0812">Transmembrane</keyword>
<keyword evidence="2" id="KW-0874">Quinone</keyword>
<dbReference type="PANTHER" id="PTHR33269">
    <property type="entry name" value="NADH-UBIQUINONE OXIDOREDUCTASE CHAIN 6"/>
    <property type="match status" value="1"/>
</dbReference>
<dbReference type="Pfam" id="PF00499">
    <property type="entry name" value="Oxidored_q3"/>
    <property type="match status" value="1"/>
</dbReference>
<feature type="transmembrane region" description="Helical" evidence="2">
    <location>
        <begin position="55"/>
        <end position="77"/>
    </location>
</feature>
<evidence type="ECO:0000256" key="1">
    <source>
        <dbReference type="ARBA" id="ARBA00005698"/>
    </source>
</evidence>
<dbReference type="InterPro" id="IPR001457">
    <property type="entry name" value="NADH_UbQ/plastoQ_OxRdtase_su6"/>
</dbReference>
<feature type="transmembrane region" description="Helical" evidence="2">
    <location>
        <begin position="154"/>
        <end position="175"/>
    </location>
</feature>
<feature type="transmembrane region" description="Helical" evidence="2">
    <location>
        <begin position="6"/>
        <end position="25"/>
    </location>
</feature>
<keyword evidence="2" id="KW-1003">Cell membrane</keyword>
<keyword evidence="2" id="KW-1133">Transmembrane helix</keyword>
<organism evidence="3 4">
    <name type="scientific">Mucilaginibacter gotjawali</name>
    <dbReference type="NCBI Taxonomy" id="1550579"/>
    <lineage>
        <taxon>Bacteria</taxon>
        <taxon>Pseudomonadati</taxon>
        <taxon>Bacteroidota</taxon>
        <taxon>Sphingobacteriia</taxon>
        <taxon>Sphingobacteriales</taxon>
        <taxon>Sphingobacteriaceae</taxon>
        <taxon>Mucilaginibacter</taxon>
    </lineage>
</organism>
<dbReference type="EC" id="7.1.1.-" evidence="2"/>
<feature type="transmembrane region" description="Helical" evidence="2">
    <location>
        <begin position="32"/>
        <end position="49"/>
    </location>
</feature>
<protein>
    <recommendedName>
        <fullName evidence="2">NADH-quinone oxidoreductase subunit J</fullName>
        <ecNumber evidence="2">7.1.1.-</ecNumber>
    </recommendedName>
</protein>
<keyword evidence="3" id="KW-0560">Oxidoreductase</keyword>
<dbReference type="GO" id="GO:0048038">
    <property type="term" value="F:quinone binding"/>
    <property type="evidence" value="ECO:0007669"/>
    <property type="project" value="UniProtKB-UniRule"/>
</dbReference>
<dbReference type="RefSeq" id="WP_096350500.1">
    <property type="nucleotide sequence ID" value="NZ_AP017313.1"/>
</dbReference>
<accession>A0A0X8X3V4</accession>
<comment type="similarity">
    <text evidence="1 2">Belongs to the complex I subunit 6 family.</text>
</comment>
<comment type="subcellular location">
    <subcellularLocation>
        <location evidence="2">Cell membrane</location>
        <topology evidence="2">Multi-pass membrane protein</topology>
    </subcellularLocation>
</comment>
<keyword evidence="4" id="KW-1185">Reference proteome</keyword>
<comment type="function">
    <text evidence="2">NDH-1 shuttles electrons from NADH, via FMN and iron-sulfur (Fe-S) centers, to quinones in the respiratory chain. Couples the redox reaction to proton translocation (for every two electrons transferred, four hydrogen ions are translocated across the cytoplasmic membrane), and thus conserves the redox energy in a proton gradient.</text>
</comment>
<keyword evidence="2" id="KW-0520">NAD</keyword>
<dbReference type="GO" id="GO:0008137">
    <property type="term" value="F:NADH dehydrogenase (ubiquinone) activity"/>
    <property type="evidence" value="ECO:0007669"/>
    <property type="project" value="UniProtKB-UniRule"/>
</dbReference>
<dbReference type="PANTHER" id="PTHR33269:SF17">
    <property type="entry name" value="NADH-UBIQUINONE OXIDOREDUCTASE CHAIN 6"/>
    <property type="match status" value="1"/>
</dbReference>
<gene>
    <name evidence="3" type="primary">nuoJ_1</name>
    <name evidence="3" type="ORF">MgSA37_01306</name>
</gene>
<dbReference type="AlphaFoldDB" id="A0A0X8X3V4"/>
<evidence type="ECO:0000313" key="4">
    <source>
        <dbReference type="Proteomes" id="UP000218263"/>
    </source>
</evidence>
<sequence length="182" mass="20090">MSMVQFLFYLMSFIALASAVFVAATKNLVRSIFMFFITLLALAGLYVLAMADFVAITQVVIYVGGILVLILFAFMLSGKENLNYIAQQQNKFISIGKLPAILLAALFLIVLVNVAINIHPDSLPWIKKSIAYKNYIQPDAAMTENIGVNLMTRYLLPFEAISILLMIALVGAAHLSRKEAKP</sequence>
<keyword evidence="2" id="KW-0472">Membrane</keyword>
<name>A0A0X8X3V4_9SPHI</name>
<feature type="transmembrane region" description="Helical" evidence="2">
    <location>
        <begin position="98"/>
        <end position="118"/>
    </location>
</feature>
<dbReference type="GO" id="GO:0016491">
    <property type="term" value="F:oxidoreductase activity"/>
    <property type="evidence" value="ECO:0007669"/>
    <property type="project" value="UniProtKB-KW"/>
</dbReference>
<dbReference type="KEGG" id="mgot:MgSA37_01306"/>